<evidence type="ECO:0000313" key="2">
    <source>
        <dbReference type="EMBL" id="CAI8015157.1"/>
    </source>
</evidence>
<feature type="compositionally biased region" description="Polar residues" evidence="1">
    <location>
        <begin position="104"/>
        <end position="113"/>
    </location>
</feature>
<comment type="caution">
    <text evidence="2">The sequence shown here is derived from an EMBL/GenBank/DDBJ whole genome shotgun (WGS) entry which is preliminary data.</text>
</comment>
<accession>A0AA35RPZ7</accession>
<gene>
    <name evidence="2" type="ORF">GBAR_LOCUS9435</name>
</gene>
<dbReference type="EMBL" id="CASHTH010001425">
    <property type="protein sequence ID" value="CAI8015157.1"/>
    <property type="molecule type" value="Genomic_DNA"/>
</dbReference>
<feature type="compositionally biased region" description="Basic and acidic residues" evidence="1">
    <location>
        <begin position="44"/>
        <end position="59"/>
    </location>
</feature>
<organism evidence="2 3">
    <name type="scientific">Geodia barretti</name>
    <name type="common">Barrett's horny sponge</name>
    <dbReference type="NCBI Taxonomy" id="519541"/>
    <lineage>
        <taxon>Eukaryota</taxon>
        <taxon>Metazoa</taxon>
        <taxon>Porifera</taxon>
        <taxon>Demospongiae</taxon>
        <taxon>Heteroscleromorpha</taxon>
        <taxon>Tetractinellida</taxon>
        <taxon>Astrophorina</taxon>
        <taxon>Geodiidae</taxon>
        <taxon>Geodia</taxon>
    </lineage>
</organism>
<evidence type="ECO:0000313" key="3">
    <source>
        <dbReference type="Proteomes" id="UP001174909"/>
    </source>
</evidence>
<proteinExistence type="predicted"/>
<sequence>MVRGTVLPPPALLVGRVVVARDTPETEEGNIRPLAAVGVARQCRGEGRMRGKRTEEGKAGQEGIGEGDTLTGTVGTRKLPSGIRAAAKRLSARSRLVSTGLPRQRTQTTGLRD</sequence>
<dbReference type="AlphaFoldDB" id="A0AA35RPZ7"/>
<protein>
    <submittedName>
        <fullName evidence="2">Uncharacterized protein</fullName>
    </submittedName>
</protein>
<name>A0AA35RPZ7_GEOBA</name>
<keyword evidence="3" id="KW-1185">Reference proteome</keyword>
<evidence type="ECO:0000256" key="1">
    <source>
        <dbReference type="SAM" id="MobiDB-lite"/>
    </source>
</evidence>
<feature type="region of interest" description="Disordered" evidence="1">
    <location>
        <begin position="44"/>
        <end position="113"/>
    </location>
</feature>
<dbReference type="Proteomes" id="UP001174909">
    <property type="component" value="Unassembled WGS sequence"/>
</dbReference>
<reference evidence="2" key="1">
    <citation type="submission" date="2023-03" db="EMBL/GenBank/DDBJ databases">
        <authorList>
            <person name="Steffen K."/>
            <person name="Cardenas P."/>
        </authorList>
    </citation>
    <scope>NUCLEOTIDE SEQUENCE</scope>
</reference>